<dbReference type="InterPro" id="IPR016181">
    <property type="entry name" value="Acyl_CoA_acyltransferase"/>
</dbReference>
<name>A0A285P2Q9_9BACI</name>
<reference evidence="3" key="1">
    <citation type="submission" date="2017-09" db="EMBL/GenBank/DDBJ databases">
        <authorList>
            <person name="Varghese N."/>
            <person name="Submissions S."/>
        </authorList>
    </citation>
    <scope>NUCLEOTIDE SEQUENCE [LARGE SCALE GENOMIC DNA]</scope>
    <source>
        <strain evidence="3">CGMCC 1.8913</strain>
    </source>
</reference>
<dbReference type="SUPFAM" id="SSF55729">
    <property type="entry name" value="Acyl-CoA N-acyltransferases (Nat)"/>
    <property type="match status" value="1"/>
</dbReference>
<evidence type="ECO:0000313" key="2">
    <source>
        <dbReference type="EMBL" id="SNZ14446.1"/>
    </source>
</evidence>
<keyword evidence="3" id="KW-1185">Reference proteome</keyword>
<dbReference type="RefSeq" id="WP_097042414.1">
    <property type="nucleotide sequence ID" value="NZ_OBEK01000003.1"/>
</dbReference>
<accession>A0A285P2Q9</accession>
<proteinExistence type="predicted"/>
<protein>
    <submittedName>
        <fullName evidence="2">Protein N-acetyltransferase, RimJ/RimL family</fullName>
    </submittedName>
</protein>
<dbReference type="OrthoDB" id="9795206at2"/>
<dbReference type="EMBL" id="OBEK01000003">
    <property type="protein sequence ID" value="SNZ14446.1"/>
    <property type="molecule type" value="Genomic_DNA"/>
</dbReference>
<dbReference type="PANTHER" id="PTHR43415">
    <property type="entry name" value="SPERMIDINE N(1)-ACETYLTRANSFERASE"/>
    <property type="match status" value="1"/>
</dbReference>
<dbReference type="InterPro" id="IPR000182">
    <property type="entry name" value="GNAT_dom"/>
</dbReference>
<evidence type="ECO:0000259" key="1">
    <source>
        <dbReference type="PROSITE" id="PS51186"/>
    </source>
</evidence>
<organism evidence="2 3">
    <name type="scientific">Terribacillus aidingensis</name>
    <dbReference type="NCBI Taxonomy" id="586416"/>
    <lineage>
        <taxon>Bacteria</taxon>
        <taxon>Bacillati</taxon>
        <taxon>Bacillota</taxon>
        <taxon>Bacilli</taxon>
        <taxon>Bacillales</taxon>
        <taxon>Bacillaceae</taxon>
        <taxon>Terribacillus</taxon>
    </lineage>
</organism>
<dbReference type="PANTHER" id="PTHR43415:SF4">
    <property type="entry name" value="N-ACETYLTRANSFERASE DOMAIN-CONTAINING PROTEIN"/>
    <property type="match status" value="1"/>
</dbReference>
<dbReference type="CDD" id="cd04301">
    <property type="entry name" value="NAT_SF"/>
    <property type="match status" value="1"/>
</dbReference>
<evidence type="ECO:0000313" key="3">
    <source>
        <dbReference type="Proteomes" id="UP000219356"/>
    </source>
</evidence>
<sequence>MTAVTIRPPRESEGALIWELKYGEQEPEWKKWDAPYFPLMHKTKEEFLASYQFGVNSPDQWVIEAKEAVIGTVSYYWEHKPSRWLEMGITIFDPTYWNGGYGTAALEQWITHLFDTMPIVRVGYTTWSGNKRMMRLGEKLNMTLEARMRKCRYYNGEYYDSIRMGLLREEWIK</sequence>
<dbReference type="Gene3D" id="3.40.630.30">
    <property type="match status" value="1"/>
</dbReference>
<keyword evidence="2" id="KW-0808">Transferase</keyword>
<dbReference type="Pfam" id="PF13302">
    <property type="entry name" value="Acetyltransf_3"/>
    <property type="match status" value="1"/>
</dbReference>
<feature type="domain" description="N-acetyltransferase" evidence="1">
    <location>
        <begin position="4"/>
        <end position="169"/>
    </location>
</feature>
<dbReference type="Proteomes" id="UP000219356">
    <property type="component" value="Unassembled WGS sequence"/>
</dbReference>
<dbReference type="AlphaFoldDB" id="A0A285P2Q9"/>
<dbReference type="GO" id="GO:0016747">
    <property type="term" value="F:acyltransferase activity, transferring groups other than amino-acyl groups"/>
    <property type="evidence" value="ECO:0007669"/>
    <property type="project" value="InterPro"/>
</dbReference>
<dbReference type="PROSITE" id="PS51186">
    <property type="entry name" value="GNAT"/>
    <property type="match status" value="1"/>
</dbReference>
<gene>
    <name evidence="2" type="ORF">SAMN05421503_2398</name>
</gene>